<evidence type="ECO:0000313" key="3">
    <source>
        <dbReference type="Proteomes" id="UP001612928"/>
    </source>
</evidence>
<reference evidence="2 3" key="1">
    <citation type="submission" date="2024-10" db="EMBL/GenBank/DDBJ databases">
        <title>The Natural Products Discovery Center: Release of the First 8490 Sequenced Strains for Exploring Actinobacteria Biosynthetic Diversity.</title>
        <authorList>
            <person name="Kalkreuter E."/>
            <person name="Kautsar S.A."/>
            <person name="Yang D."/>
            <person name="Bader C.D."/>
            <person name="Teijaro C.N."/>
            <person name="Fluegel L."/>
            <person name="Davis C.M."/>
            <person name="Simpson J.R."/>
            <person name="Lauterbach L."/>
            <person name="Steele A.D."/>
            <person name="Gui C."/>
            <person name="Meng S."/>
            <person name="Li G."/>
            <person name="Viehrig K."/>
            <person name="Ye F."/>
            <person name="Su P."/>
            <person name="Kiefer A.F."/>
            <person name="Nichols A."/>
            <person name="Cepeda A.J."/>
            <person name="Yan W."/>
            <person name="Fan B."/>
            <person name="Jiang Y."/>
            <person name="Adhikari A."/>
            <person name="Zheng C.-J."/>
            <person name="Schuster L."/>
            <person name="Cowan T.M."/>
            <person name="Smanski M.J."/>
            <person name="Chevrette M.G."/>
            <person name="De Carvalho L.P.S."/>
            <person name="Shen B."/>
        </authorList>
    </citation>
    <scope>NUCLEOTIDE SEQUENCE [LARGE SCALE GENOMIC DNA]</scope>
    <source>
        <strain evidence="2 3">NPDC049503</strain>
    </source>
</reference>
<dbReference type="InterPro" id="IPR023346">
    <property type="entry name" value="Lysozyme-like_dom_sf"/>
</dbReference>
<dbReference type="Gene3D" id="1.10.530.10">
    <property type="match status" value="1"/>
</dbReference>
<evidence type="ECO:0000313" key="2">
    <source>
        <dbReference type="EMBL" id="MFI7439908.1"/>
    </source>
</evidence>
<dbReference type="SUPFAM" id="SSF53955">
    <property type="entry name" value="Lysozyme-like"/>
    <property type="match status" value="1"/>
</dbReference>
<accession>A0ABW7ZZD6</accession>
<comment type="caution">
    <text evidence="2">The sequence shown here is derived from an EMBL/GenBank/DDBJ whole genome shotgun (WGS) entry which is preliminary data.</text>
</comment>
<dbReference type="RefSeq" id="WP_397019591.1">
    <property type="nucleotide sequence ID" value="NZ_JBITMB010000002.1"/>
</dbReference>
<gene>
    <name evidence="2" type="ORF">ACIBP5_08120</name>
</gene>
<dbReference type="Proteomes" id="UP001612928">
    <property type="component" value="Unassembled WGS sequence"/>
</dbReference>
<dbReference type="EMBL" id="JBITMB010000002">
    <property type="protein sequence ID" value="MFI7439908.1"/>
    <property type="molecule type" value="Genomic_DNA"/>
</dbReference>
<name>A0ABW7ZZD6_9ACTN</name>
<organism evidence="2 3">
    <name type="scientific">Nonomuraea indica</name>
    <dbReference type="NCBI Taxonomy" id="1581193"/>
    <lineage>
        <taxon>Bacteria</taxon>
        <taxon>Bacillati</taxon>
        <taxon>Actinomycetota</taxon>
        <taxon>Actinomycetes</taxon>
        <taxon>Streptosporangiales</taxon>
        <taxon>Streptosporangiaceae</taxon>
        <taxon>Nonomuraea</taxon>
    </lineage>
</organism>
<keyword evidence="3" id="KW-1185">Reference proteome</keyword>
<sequence length="185" mass="20811">MDSKRVLRSTLATMAAATALGATTMESATPAHAEAHPHAARAGAHTEGDPTVVHENVWQAPVVKVRTWRTAARPRVVKRLRAADPRSRNKEIALDHVVRRSWSYRQFQCLDSLWTRESNWNHRAYNSSSGAYGIPQALPGGKMQGAGSDWRSNPETQIRWGLIYIKGRYGRPCDAWGHFQAHNWY</sequence>
<protein>
    <submittedName>
        <fullName evidence="2">Lytic transglycosylase domain-containing protein</fullName>
    </submittedName>
</protein>
<feature type="region of interest" description="Disordered" evidence="1">
    <location>
        <begin position="27"/>
        <end position="46"/>
    </location>
</feature>
<evidence type="ECO:0000256" key="1">
    <source>
        <dbReference type="SAM" id="MobiDB-lite"/>
    </source>
</evidence>
<proteinExistence type="predicted"/>